<feature type="region of interest" description="Disordered" evidence="1">
    <location>
        <begin position="32"/>
        <end position="86"/>
    </location>
</feature>
<gene>
    <name evidence="3" type="ORF">FHW23_002804</name>
</gene>
<accession>A0AAW3T981</accession>
<dbReference type="InterPro" id="IPR019545">
    <property type="entry name" value="DM13_domain"/>
</dbReference>
<dbReference type="RefSeq" id="WP_182516612.1">
    <property type="nucleotide sequence ID" value="NZ_JACGXP010000004.1"/>
</dbReference>
<dbReference type="EMBL" id="JACGXP010000004">
    <property type="protein sequence ID" value="MBA8991535.1"/>
    <property type="molecule type" value="Genomic_DNA"/>
</dbReference>
<evidence type="ECO:0000259" key="2">
    <source>
        <dbReference type="PROSITE" id="PS51549"/>
    </source>
</evidence>
<evidence type="ECO:0000313" key="4">
    <source>
        <dbReference type="Proteomes" id="UP000590225"/>
    </source>
</evidence>
<evidence type="ECO:0000313" key="3">
    <source>
        <dbReference type="EMBL" id="MBA8991535.1"/>
    </source>
</evidence>
<dbReference type="Proteomes" id="UP000590225">
    <property type="component" value="Unassembled WGS sequence"/>
</dbReference>
<name>A0AAW3T981_9MICO</name>
<protein>
    <recommendedName>
        <fullName evidence="2">DM13 domain-containing protein</fullName>
    </recommendedName>
</protein>
<sequence>MTGARRRWLFVAVGVIAAVALVLAWSTLQTERRAGGTRPVPSTTPLAEQGSGGGALTPPSNALGAPVPEPEPQSDPGSGDSPIAPWWQRVPPVEGDLLPIDRGITGHVRIEDDPDLGLFISFDHFQVWSPNQHLSTVRVVLSNGIVVGEQRGFWADRGQAVDVGSIPIDTAEQSLSITTPEVLPDDVRALVIRDPDTGEVIGGASLIPTD</sequence>
<comment type="caution">
    <text evidence="3">The sequence shown here is derived from an EMBL/GenBank/DDBJ whole genome shotgun (WGS) entry which is preliminary data.</text>
</comment>
<evidence type="ECO:0000256" key="1">
    <source>
        <dbReference type="SAM" id="MobiDB-lite"/>
    </source>
</evidence>
<feature type="domain" description="DM13" evidence="2">
    <location>
        <begin position="91"/>
        <end position="207"/>
    </location>
</feature>
<reference evidence="3 4" key="1">
    <citation type="submission" date="2020-07" db="EMBL/GenBank/DDBJ databases">
        <title>Above-ground endophytic microbial communities from plants in different locations in the United States.</title>
        <authorList>
            <person name="Frank C."/>
        </authorList>
    </citation>
    <scope>NUCLEOTIDE SEQUENCE [LARGE SCALE GENOMIC DNA]</scope>
    <source>
        <strain evidence="3 4">WPL5_2</strain>
    </source>
</reference>
<proteinExistence type="predicted"/>
<dbReference type="PROSITE" id="PS51549">
    <property type="entry name" value="DM13"/>
    <property type="match status" value="1"/>
</dbReference>
<dbReference type="AlphaFoldDB" id="A0AAW3T981"/>
<organism evidence="3 4">
    <name type="scientific">Curtobacterium pusillum</name>
    <dbReference type="NCBI Taxonomy" id="69373"/>
    <lineage>
        <taxon>Bacteria</taxon>
        <taxon>Bacillati</taxon>
        <taxon>Actinomycetota</taxon>
        <taxon>Actinomycetes</taxon>
        <taxon>Micrococcales</taxon>
        <taxon>Microbacteriaceae</taxon>
        <taxon>Curtobacterium</taxon>
    </lineage>
</organism>